<evidence type="ECO:0000256" key="1">
    <source>
        <dbReference type="ARBA" id="ARBA00006717"/>
    </source>
</evidence>
<evidence type="ECO:0000256" key="2">
    <source>
        <dbReference type="ARBA" id="ARBA00022801"/>
    </source>
</evidence>
<dbReference type="SMART" id="SM00855">
    <property type="entry name" value="PGAM"/>
    <property type="match status" value="1"/>
</dbReference>
<dbReference type="AlphaFoldDB" id="A0AB34IRS3"/>
<evidence type="ECO:0000313" key="5">
    <source>
        <dbReference type="EMBL" id="KAL1505126.1"/>
    </source>
</evidence>
<dbReference type="CDD" id="cd07067">
    <property type="entry name" value="HP_PGM_like"/>
    <property type="match status" value="1"/>
</dbReference>
<dbReference type="EMBL" id="JBGBPQ010000019">
    <property type="protein sequence ID" value="KAL1505126.1"/>
    <property type="molecule type" value="Genomic_DNA"/>
</dbReference>
<proteinExistence type="inferred from homology"/>
<reference evidence="5 6" key="1">
    <citation type="journal article" date="2024" name="Science">
        <title>Giant polyketide synthase enzymes in the biosynthesis of giant marine polyether toxins.</title>
        <authorList>
            <person name="Fallon T.R."/>
            <person name="Shende V.V."/>
            <person name="Wierzbicki I.H."/>
            <person name="Pendleton A.L."/>
            <person name="Watervoot N.F."/>
            <person name="Auber R.P."/>
            <person name="Gonzalez D.J."/>
            <person name="Wisecaver J.H."/>
            <person name="Moore B.S."/>
        </authorList>
    </citation>
    <scope>NUCLEOTIDE SEQUENCE [LARGE SCALE GENOMIC DNA]</scope>
    <source>
        <strain evidence="5 6">12B1</strain>
    </source>
</reference>
<dbReference type="SUPFAM" id="SSF53254">
    <property type="entry name" value="Phosphoglycerate mutase-like"/>
    <property type="match status" value="1"/>
</dbReference>
<dbReference type="GO" id="GO:0005739">
    <property type="term" value="C:mitochondrion"/>
    <property type="evidence" value="ECO:0007669"/>
    <property type="project" value="TreeGrafter"/>
</dbReference>
<comment type="caution">
    <text evidence="5">The sequence shown here is derived from an EMBL/GenBank/DDBJ whole genome shotgun (WGS) entry which is preliminary data.</text>
</comment>
<keyword evidence="2" id="KW-0378">Hydrolase</keyword>
<dbReference type="Gene3D" id="3.40.50.1240">
    <property type="entry name" value="Phosphoglycerate mutase-like"/>
    <property type="match status" value="1"/>
</dbReference>
<protein>
    <recommendedName>
        <fullName evidence="3">Serine/threonine-protein phosphatase PGAM5, mitochondrial</fullName>
    </recommendedName>
    <alternativeName>
        <fullName evidence="4">Serine/threonine-protein phosphatase Pgam5, mitochondrial</fullName>
    </alternativeName>
</protein>
<name>A0AB34IRS3_PRYPA</name>
<evidence type="ECO:0000256" key="4">
    <source>
        <dbReference type="ARBA" id="ARBA00040722"/>
    </source>
</evidence>
<dbReference type="GO" id="GO:0004722">
    <property type="term" value="F:protein serine/threonine phosphatase activity"/>
    <property type="evidence" value="ECO:0007669"/>
    <property type="project" value="TreeGrafter"/>
</dbReference>
<dbReference type="PANTHER" id="PTHR20935:SF0">
    <property type="entry name" value="SERINE_THREONINE-PROTEIN PHOSPHATASE PGAM5, MITOCHONDRIAL"/>
    <property type="match status" value="1"/>
</dbReference>
<dbReference type="Proteomes" id="UP001515480">
    <property type="component" value="Unassembled WGS sequence"/>
</dbReference>
<evidence type="ECO:0000313" key="6">
    <source>
        <dbReference type="Proteomes" id="UP001515480"/>
    </source>
</evidence>
<accession>A0AB34IRS3</accession>
<comment type="similarity">
    <text evidence="1">Belongs to the phosphoglycerate mutase family. BPG-dependent PGAM subfamily.</text>
</comment>
<dbReference type="InterPro" id="IPR013078">
    <property type="entry name" value="His_Pase_superF_clade-1"/>
</dbReference>
<dbReference type="InterPro" id="IPR051021">
    <property type="entry name" value="Mito_Ser/Thr_phosphatase"/>
</dbReference>
<dbReference type="GO" id="GO:0090141">
    <property type="term" value="P:positive regulation of mitochondrial fission"/>
    <property type="evidence" value="ECO:0007669"/>
    <property type="project" value="TreeGrafter"/>
</dbReference>
<sequence>MFRGAWVPRAARAAAAAAAAGFCTTAAVTLAQCDAPARSPPPPRAAEATSAAWDSNWDCRALSARQVASLLNHAWPIDDYHEATRRILREHTSKSAEQIERVIAEGGADPAALYCKAYRRYAYGGAPVRHILLVRHGQYEEQRELSAHLRATEGARWLDERTFRRGALWQSYNEQQVLTPLGRKQAEKTGDRLAAMLAPQLAAGGREVRLRVSTMTRARETAQIIASRLPAAVEQAPPDPLLEEGAAAFSVPVGFAEADDVHYDGIRIEAAFRSLFYRALPRKPEAAEPRRRGAPRHEFEIVVCHMNVIRYFLLRALQLPPEAWLRFGGFNGSITHLRILPDGTVKCDSFGDAGHLDLEETTFGSKVGWER</sequence>
<keyword evidence="6" id="KW-1185">Reference proteome</keyword>
<dbReference type="InterPro" id="IPR029033">
    <property type="entry name" value="His_PPase_superfam"/>
</dbReference>
<organism evidence="5 6">
    <name type="scientific">Prymnesium parvum</name>
    <name type="common">Toxic golden alga</name>
    <dbReference type="NCBI Taxonomy" id="97485"/>
    <lineage>
        <taxon>Eukaryota</taxon>
        <taxon>Haptista</taxon>
        <taxon>Haptophyta</taxon>
        <taxon>Prymnesiophyceae</taxon>
        <taxon>Prymnesiales</taxon>
        <taxon>Prymnesiaceae</taxon>
        <taxon>Prymnesium</taxon>
    </lineage>
</organism>
<dbReference type="PANTHER" id="PTHR20935">
    <property type="entry name" value="PHOSPHOGLYCERATE MUTASE-RELATED"/>
    <property type="match status" value="1"/>
</dbReference>
<gene>
    <name evidence="5" type="ORF">AB1Y20_008885</name>
</gene>
<evidence type="ECO:0000256" key="3">
    <source>
        <dbReference type="ARBA" id="ARBA00039765"/>
    </source>
</evidence>
<dbReference type="Pfam" id="PF00300">
    <property type="entry name" value="His_Phos_1"/>
    <property type="match status" value="2"/>
</dbReference>